<comment type="subcellular location">
    <subcellularLocation>
        <location evidence="1">Nucleus</location>
    </subcellularLocation>
</comment>
<reference evidence="4" key="1">
    <citation type="submission" date="2025-08" db="UniProtKB">
        <authorList>
            <consortium name="Ensembl"/>
        </authorList>
    </citation>
    <scope>IDENTIFICATION</scope>
</reference>
<accession>S4RUA1</accession>
<name>S4RUA1_PETMA</name>
<dbReference type="InterPro" id="IPR011990">
    <property type="entry name" value="TPR-like_helical_dom_sf"/>
</dbReference>
<dbReference type="HOGENOM" id="CLU_000786_0_0_1"/>
<dbReference type="GeneTree" id="ENSGT00390000008529"/>
<dbReference type="GO" id="GO:0006325">
    <property type="term" value="P:chromatin organization"/>
    <property type="evidence" value="ECO:0007669"/>
    <property type="project" value="InterPro"/>
</dbReference>
<feature type="region of interest" description="Disordered" evidence="3">
    <location>
        <begin position="1668"/>
        <end position="1689"/>
    </location>
</feature>
<feature type="compositionally biased region" description="Low complexity" evidence="3">
    <location>
        <begin position="241"/>
        <end position="255"/>
    </location>
</feature>
<protein>
    <submittedName>
        <fullName evidence="4">Calcineurin binding protein 1</fullName>
    </submittedName>
</protein>
<dbReference type="STRING" id="7757.ENSPMAP00000008791"/>
<feature type="region of interest" description="Disordered" evidence="3">
    <location>
        <begin position="202"/>
        <end position="291"/>
    </location>
</feature>
<dbReference type="PANTHER" id="PTHR15502">
    <property type="entry name" value="CALCINEURIN-BINDING PROTEIN CABIN 1-RELATED"/>
    <property type="match status" value="1"/>
</dbReference>
<feature type="compositionally biased region" description="Basic and acidic residues" evidence="3">
    <location>
        <begin position="1731"/>
        <end position="1747"/>
    </location>
</feature>
<evidence type="ECO:0000313" key="4">
    <source>
        <dbReference type="Ensembl" id="ENSPMAP00000008791.1"/>
    </source>
</evidence>
<dbReference type="Ensembl" id="ENSPMAT00000008830.1">
    <property type="protein sequence ID" value="ENSPMAP00000008791.1"/>
    <property type="gene ID" value="ENSPMAG00000007973.1"/>
</dbReference>
<dbReference type="PANTHER" id="PTHR15502:SF7">
    <property type="entry name" value="CALCINEURIN-BINDING PROTEIN CABIN-1"/>
    <property type="match status" value="1"/>
</dbReference>
<feature type="compositionally biased region" description="Polar residues" evidence="3">
    <location>
        <begin position="1280"/>
        <end position="1298"/>
    </location>
</feature>
<evidence type="ECO:0000256" key="2">
    <source>
        <dbReference type="ARBA" id="ARBA00023242"/>
    </source>
</evidence>
<feature type="compositionally biased region" description="Low complexity" evidence="3">
    <location>
        <begin position="1252"/>
        <end position="1268"/>
    </location>
</feature>
<organism evidence="4">
    <name type="scientific">Petromyzon marinus</name>
    <name type="common">Sea lamprey</name>
    <dbReference type="NCBI Taxonomy" id="7757"/>
    <lineage>
        <taxon>Eukaryota</taxon>
        <taxon>Metazoa</taxon>
        <taxon>Chordata</taxon>
        <taxon>Craniata</taxon>
        <taxon>Vertebrata</taxon>
        <taxon>Cyclostomata</taxon>
        <taxon>Hyperoartia</taxon>
        <taxon>Petromyzontiformes</taxon>
        <taxon>Petromyzontidae</taxon>
        <taxon>Petromyzon</taxon>
    </lineage>
</organism>
<dbReference type="SUPFAM" id="SSF48452">
    <property type="entry name" value="TPR-like"/>
    <property type="match status" value="1"/>
</dbReference>
<feature type="region of interest" description="Disordered" evidence="3">
    <location>
        <begin position="1705"/>
        <end position="1747"/>
    </location>
</feature>
<sequence>VQAVLLDASDVTLWFRMGSVAVRLLRMPLARHAFEEGLRCSPMHWPCLDRLITVLYALGDYGCCLYYIYQALQKDPGYGKGLVLMAKIFQEQPSLKYDSFSMFSKCDPRIHSARVSEEEAKAFVDEALELREKRRTLWEPQEAEEEPTLAYPLREFTWKSLGVCLLETFKDFTVQELPCPSLGLHVDLSAYVSKELLATAPKGTSSSISTSSATTAPSSPATVSPDAPLAGVVQATPAPTSQDSGAASQAQGASGEAVRRGNKRRRLPNDDLGGETAKRRSARVRNTRGKKEEKIDFHELLSKFLPSRLKQGEEPSDIHGSSPFPLDPAAEPKSHWAAHENNKAEDVSFIENERVEVLEFLRSNQKNGGLLDLMVRYLKAVCTRALCKWPLGLPEIVLEIYYAWRPQVCALPNVLFRNCSDEHIKEVMTCCLVCHELQLDQWLVTCQAQATAGTAGCIFGAHTTVLGPDFPGRFYEQDLLHLVLSSSQRDVFGADWLAFYLRVNWLRTRFYVLLGEADKALDCLDLCLEALKEHVADGDVAMETEGGAAEAGERRPSGAVAAVVVHMPNLALDSTVSLAQVEQKMKSLERCQSLEEVQRLFKRGEYAQVARLLRPTLTEGAAAATEGQRRPALPERPVQLLLLQNSLLKLEDFARCLECSELALHEAMQQAQARAASAGGAEWSAALGKLLAGIDRCLSQESSALQGHGTCMSRLAANLIQMIELSTSLEDGRESSATHAASTGLHPVLPWIVLYRIIRLEEQQFHALCPRRALTRRVRVFVLLVPEMLPSSVMLLNTAHEMLGRRSACTIADGALLKFYTAVPVFRQDVAENGQNRVRSFHSQMVSAKPVSCEAILFSFNQRRCDTTGLLQRKALLCVELKWDDAGCLFEYFKPKQLPEFDSYKTSTVSADLANLLKRIAALAPSPPTPHALSVEEVLAYVDGVTQPPTMPLDAPPSPTVVQQGFYLLADYHFKNKEPTNTIPVFQYSLCVCPRARFDSWAGMALARASRLQDKLNSNELKSDGPVWKPALATLTCFQRALELDPTNLSLWIEYGAACYALHSYSSRQCKHGGLQDDVAQEMMARREKMLERARDSFVAAGRCKAAGDSEEEAWLIHYMHGKIAEKQGAEPKTYLLHYARAAHHLHEVAARYPKKIHYHSQPDLAMEALEVYFRLHASTLKLLEKGAPGGKPDVDFEELYRGMWAMANGPFARGEEKNAYKLAEKDSQAPLSRDTRGGATDDEARDLSAVPSANAPPHHAQPPNHSSGLTHDPGEKSSPGDSQESLIVLTSDSSSANDVFAGDLQTTSGSEGEQHGAPAKPRDTVGDMVGDATGDVPGDTELKAKAVESKGNLRDPSYSAASSAATASNVSAASSTSNAGGGTAPPLAASPSGADSVPPAPPLPACRATCRRVLVDMCVRALRLCLNRFPQHYKSLYRLAHLYAHGREHKNLAWARDVLLGSVMAWHKLPHMPAQGLLFERNKTNFFNGVWRIPVDEIDRPGSFGAHMNRSIVLLLDVLQRLKDHDMLLRVSSALHRTPDQGKKYLRDVDRLQLAKQAFSSAAQVLDENLQNINGTRCRSSFTHDTSAFCHTCPSDYGEEDDSHIKRFPLTGKLAGPSWGKNVLEALRVCVTICRWHKRIDIGEEDKNIQQYQYNRACYAVSTPRDGWQTSRRLTPNQSRWRRRKRSSVKAPAAGLRLDTQAWGAASSRAEPSRRLTPSQRVGQRYLLGGDRESQGKPRSERKARLGRMERVRSLLLEAFRLWQQGQRSQADDLGRVEQVIVRAYTLIKPPEEGGASLEHAIRLCHQQLSATMQKQMPAEGPLTPKFTKDCREMFVPAQQQSQHVHVPTVPSLVHAPA</sequence>
<dbReference type="GO" id="GO:0031491">
    <property type="term" value="F:nucleosome binding"/>
    <property type="evidence" value="ECO:0007669"/>
    <property type="project" value="TreeGrafter"/>
</dbReference>
<dbReference type="Gene3D" id="1.25.40.10">
    <property type="entry name" value="Tetratricopeptide repeat domain"/>
    <property type="match status" value="2"/>
</dbReference>
<dbReference type="InterPro" id="IPR033053">
    <property type="entry name" value="Hir3/CABIN1"/>
</dbReference>
<keyword evidence="2" id="KW-0539">Nucleus</keyword>
<feature type="region of interest" description="Disordered" evidence="3">
    <location>
        <begin position="309"/>
        <end position="335"/>
    </location>
</feature>
<feature type="region of interest" description="Disordered" evidence="3">
    <location>
        <begin position="1373"/>
        <end position="1400"/>
    </location>
</feature>
<feature type="compositionally biased region" description="Basic residues" evidence="3">
    <location>
        <begin position="279"/>
        <end position="288"/>
    </location>
</feature>
<reference evidence="4" key="2">
    <citation type="submission" date="2025-09" db="UniProtKB">
        <authorList>
            <consortium name="Ensembl"/>
        </authorList>
    </citation>
    <scope>IDENTIFICATION</scope>
</reference>
<evidence type="ECO:0000256" key="1">
    <source>
        <dbReference type="ARBA" id="ARBA00004123"/>
    </source>
</evidence>
<dbReference type="GO" id="GO:0005634">
    <property type="term" value="C:nucleus"/>
    <property type="evidence" value="ECO:0007669"/>
    <property type="project" value="UniProtKB-SubCell"/>
</dbReference>
<dbReference type="OMA" id="HAKANIP"/>
<feature type="compositionally biased region" description="Polar residues" evidence="3">
    <location>
        <begin position="1669"/>
        <end position="1679"/>
    </location>
</feature>
<feature type="compositionally biased region" description="Low complexity" evidence="3">
    <location>
        <begin position="202"/>
        <end position="228"/>
    </location>
</feature>
<evidence type="ECO:0000256" key="3">
    <source>
        <dbReference type="SAM" id="MobiDB-lite"/>
    </source>
</evidence>
<feature type="region of interest" description="Disordered" evidence="3">
    <location>
        <begin position="1223"/>
        <end position="1342"/>
    </location>
</feature>
<proteinExistence type="predicted"/>